<organism evidence="4 5">
    <name type="scientific">Jaminaea rosea</name>
    <dbReference type="NCBI Taxonomy" id="1569628"/>
    <lineage>
        <taxon>Eukaryota</taxon>
        <taxon>Fungi</taxon>
        <taxon>Dikarya</taxon>
        <taxon>Basidiomycota</taxon>
        <taxon>Ustilaginomycotina</taxon>
        <taxon>Exobasidiomycetes</taxon>
        <taxon>Microstromatales</taxon>
        <taxon>Microstromatales incertae sedis</taxon>
        <taxon>Jaminaea</taxon>
    </lineage>
</organism>
<feature type="region of interest" description="Disordered" evidence="1">
    <location>
        <begin position="386"/>
        <end position="419"/>
    </location>
</feature>
<dbReference type="GO" id="GO:0006384">
    <property type="term" value="P:transcription initiation at RNA polymerase III promoter"/>
    <property type="evidence" value="ECO:0007669"/>
    <property type="project" value="InterPro"/>
</dbReference>
<name>A0A316UKV1_9BASI</name>
<reference evidence="4 5" key="1">
    <citation type="journal article" date="2018" name="Mol. Biol. Evol.">
        <title>Broad Genomic Sampling Reveals a Smut Pathogenic Ancestry of the Fungal Clade Ustilaginomycotina.</title>
        <authorList>
            <person name="Kijpornyongpan T."/>
            <person name="Mondo S.J."/>
            <person name="Barry K."/>
            <person name="Sandor L."/>
            <person name="Lee J."/>
            <person name="Lipzen A."/>
            <person name="Pangilinan J."/>
            <person name="LaButti K."/>
            <person name="Hainaut M."/>
            <person name="Henrissat B."/>
            <person name="Grigoriev I.V."/>
            <person name="Spatafora J.W."/>
            <person name="Aime M.C."/>
        </authorList>
    </citation>
    <scope>NUCLEOTIDE SEQUENCE [LARGE SCALE GENOMIC DNA]</scope>
    <source>
        <strain evidence="4 5">MCA 5214</strain>
    </source>
</reference>
<dbReference type="PANTHER" id="PTHR15496">
    <property type="entry name" value="GENERAL TRANSCRIPTION FACTOR 3C POLYPEPTIDE 4 FAMILY"/>
    <property type="match status" value="1"/>
</dbReference>
<protein>
    <submittedName>
        <fullName evidence="4">Uncharacterized protein</fullName>
    </submittedName>
</protein>
<dbReference type="AlphaFoldDB" id="A0A316UKV1"/>
<dbReference type="EMBL" id="KZ819674">
    <property type="protein sequence ID" value="PWN25860.1"/>
    <property type="molecule type" value="Genomic_DNA"/>
</dbReference>
<keyword evidence="5" id="KW-1185">Reference proteome</keyword>
<dbReference type="InterPro" id="IPR036322">
    <property type="entry name" value="WD40_repeat_dom_sf"/>
</dbReference>
<gene>
    <name evidence="4" type="ORF">BDZ90DRAFT_233874</name>
</gene>
<dbReference type="PANTHER" id="PTHR15496:SF2">
    <property type="entry name" value="GENERAL TRANSCRIPTION FACTOR 3C POLYPEPTIDE 4"/>
    <property type="match status" value="1"/>
</dbReference>
<evidence type="ECO:0000259" key="3">
    <source>
        <dbReference type="Pfam" id="PF12660"/>
    </source>
</evidence>
<dbReference type="Proteomes" id="UP000245884">
    <property type="component" value="Unassembled WGS sequence"/>
</dbReference>
<dbReference type="GO" id="GO:0004402">
    <property type="term" value="F:histone acetyltransferase activity"/>
    <property type="evidence" value="ECO:0007669"/>
    <property type="project" value="InterPro"/>
</dbReference>
<evidence type="ECO:0000313" key="4">
    <source>
        <dbReference type="EMBL" id="PWN25860.1"/>
    </source>
</evidence>
<feature type="region of interest" description="Disordered" evidence="1">
    <location>
        <begin position="775"/>
        <end position="801"/>
    </location>
</feature>
<dbReference type="InterPro" id="IPR044230">
    <property type="entry name" value="GTF3C4"/>
</dbReference>
<feature type="domain" description="Transcription factor IIIC 90kDa subunit N-terminal" evidence="2">
    <location>
        <begin position="154"/>
        <end position="266"/>
    </location>
</feature>
<dbReference type="GO" id="GO:0000127">
    <property type="term" value="C:transcription factor TFIIIC complex"/>
    <property type="evidence" value="ECO:0007669"/>
    <property type="project" value="InterPro"/>
</dbReference>
<feature type="compositionally biased region" description="Acidic residues" evidence="1">
    <location>
        <begin position="867"/>
        <end position="878"/>
    </location>
</feature>
<feature type="region of interest" description="Disordered" evidence="1">
    <location>
        <begin position="847"/>
        <end position="881"/>
    </location>
</feature>
<dbReference type="Pfam" id="PF12660">
    <property type="entry name" value="zf-TFIIIC"/>
    <property type="match status" value="1"/>
</dbReference>
<dbReference type="InterPro" id="IPR024761">
    <property type="entry name" value="TFIIIC_delta_N"/>
</dbReference>
<dbReference type="RefSeq" id="XP_025360472.1">
    <property type="nucleotide sequence ID" value="XM_025506801.1"/>
</dbReference>
<dbReference type="OrthoDB" id="421374at2759"/>
<accession>A0A316UKV1</accession>
<evidence type="ECO:0000259" key="2">
    <source>
        <dbReference type="Pfam" id="PF12657"/>
    </source>
</evidence>
<feature type="compositionally biased region" description="Basic and acidic residues" evidence="1">
    <location>
        <begin position="857"/>
        <end position="866"/>
    </location>
</feature>
<evidence type="ECO:0000256" key="1">
    <source>
        <dbReference type="SAM" id="MobiDB-lite"/>
    </source>
</evidence>
<dbReference type="Pfam" id="PF12657">
    <property type="entry name" value="TFIIIC_delta"/>
    <property type="match status" value="1"/>
</dbReference>
<dbReference type="GeneID" id="37028624"/>
<dbReference type="InterPro" id="IPR015943">
    <property type="entry name" value="WD40/YVTN_repeat-like_dom_sf"/>
</dbReference>
<sequence length="892" mass="96211">MAIAGAVRSGEAKRIPLCHIPFAGQTRHGGLEYNELGQLLIVCDWNLYILTPSIGFLPTIKPDTTAQSAVTYDRFLSDSGSATAAGPSSSTGPAAKSSNSSLATPLLNHYLHTVPVSTLRPESDRTSFQHRPLTEHDYEAAAAPFCLHASLLCFKTAKWSPRGLGPMGSCVLATVDSDLDIRLLHAKGNAYKGPYTILESLNAVASTDTTLPKRRHTTLGSQVLNVAWSPDLMRSSRRHRRGRPSSLCILAAAARSGEVLLWTRWRSKNSATQLQGEEQAVRVQVARRPVTAVYWSGDVDHSAEDGGAEMIKLSLLAIVPGRGPKLIDVRVRIGEGGEVDCTAGGASVQPPNLRGAPEVTLLRAERGRADEGTIFVAATAGQVHIWRPTSEEKSQPPPSKRARRSEAGPSLIEDAAPTGGWTSLRLLGEHEAQHELAKEWDERSPHARATSLEKTGEELRLTLASGLQYLVPLTDDGAAGKQRALIPEKSKATTVLVPRTTSSEGLVLESLLQQVEARRNLPGWAADDSGDQSALQIRAAIQSDDDIKAYRSLLNHKSRCTMMLQLPASADEAQEEEEEEGTMGHCASLFLQAVRHSLANDDDHNVGFRASRPRRTTIHALRPALSIYYAALMTAHDVLTASDISVQLLSALRTELSSSLSPSTSPPPRLVWLTYWALRELKAHHTPPALVQDFEAMHLRLVVARLVETLVLRAEKSPLVLAMARAVRDVLQSRGGANWRTALAQRLEKVLGRRANSAPEAEVCPACSAPIPLPSASPPGAEKQFSSSSPDLPPSSSSGAATNTDLSSLLLRLEQARCENGHLWKRCSVTFAVLAGDMRVRSCVGCGAKEGGGGGDDPEKGDQGERVEEEDEEEGEDDTTCRRCGNGWILLS</sequence>
<feature type="domain" description="Transcription factor IIIC putative zinc-finger" evidence="3">
    <location>
        <begin position="813"/>
        <end position="848"/>
    </location>
</feature>
<dbReference type="InterPro" id="IPR024764">
    <property type="entry name" value="TFIIIC_Znf"/>
</dbReference>
<proteinExistence type="predicted"/>
<dbReference type="SUPFAM" id="SSF50978">
    <property type="entry name" value="WD40 repeat-like"/>
    <property type="match status" value="1"/>
</dbReference>
<dbReference type="STRING" id="1569628.A0A316UKV1"/>
<dbReference type="Gene3D" id="2.130.10.10">
    <property type="entry name" value="YVTN repeat-like/Quinoprotein amine dehydrogenase"/>
    <property type="match status" value="1"/>
</dbReference>
<feature type="compositionally biased region" description="Low complexity" evidence="1">
    <location>
        <begin position="786"/>
        <end position="798"/>
    </location>
</feature>
<evidence type="ECO:0000313" key="5">
    <source>
        <dbReference type="Proteomes" id="UP000245884"/>
    </source>
</evidence>